<comment type="caution">
    <text evidence="2">The sequence shown here is derived from an EMBL/GenBank/DDBJ whole genome shotgun (WGS) entry which is preliminary data.</text>
</comment>
<evidence type="ECO:0000313" key="2">
    <source>
        <dbReference type="EMBL" id="MFB5946186.1"/>
    </source>
</evidence>
<feature type="region of interest" description="Disordered" evidence="1">
    <location>
        <begin position="36"/>
        <end position="59"/>
    </location>
</feature>
<evidence type="ECO:0000256" key="1">
    <source>
        <dbReference type="SAM" id="MobiDB-lite"/>
    </source>
</evidence>
<name>A0ABV5CF38_9SPHI</name>
<proteinExistence type="predicted"/>
<protein>
    <recommendedName>
        <fullName evidence="4">Leucine-binding protein domain-containing protein</fullName>
    </recommendedName>
</protein>
<keyword evidence="3" id="KW-1185">Reference proteome</keyword>
<dbReference type="SUPFAM" id="SSF53822">
    <property type="entry name" value="Periplasmic binding protein-like I"/>
    <property type="match status" value="1"/>
</dbReference>
<feature type="compositionally biased region" description="Acidic residues" evidence="1">
    <location>
        <begin position="48"/>
        <end position="59"/>
    </location>
</feature>
<dbReference type="RefSeq" id="WP_375557714.1">
    <property type="nucleotide sequence ID" value="NZ_JBBVGT010000002.1"/>
</dbReference>
<reference evidence="2 3" key="1">
    <citation type="submission" date="2024-04" db="EMBL/GenBank/DDBJ databases">
        <title>Albibacterium profundi sp. nov., isolated from sediment of the Challenger Deep of Mariana Trench.</title>
        <authorList>
            <person name="Wang Y."/>
        </authorList>
    </citation>
    <scope>NUCLEOTIDE SEQUENCE [LARGE SCALE GENOMIC DNA]</scope>
    <source>
        <strain evidence="2 3">RHL897</strain>
    </source>
</reference>
<dbReference type="Proteomes" id="UP001580928">
    <property type="component" value="Unassembled WGS sequence"/>
</dbReference>
<organism evidence="2 3">
    <name type="scientific">Albibacterium profundi</name>
    <dbReference type="NCBI Taxonomy" id="3134906"/>
    <lineage>
        <taxon>Bacteria</taxon>
        <taxon>Pseudomonadati</taxon>
        <taxon>Bacteroidota</taxon>
        <taxon>Sphingobacteriia</taxon>
        <taxon>Sphingobacteriales</taxon>
        <taxon>Sphingobacteriaceae</taxon>
        <taxon>Albibacterium</taxon>
    </lineage>
</organism>
<sequence>MTSVQNHQLRSSGSRVLVVFVLLAFLSSCSIFKPTPPPVIPEPKEEPIEPEEPVDTEEEVGVEPEVNSVVLLLPFQLNRIAGEPSREDIQRTSVPLDFYQGFKLAMDNLTQRGNNFKLTVLDSRDNVAENRRIAVSPEVQSADLIVGPIFPQEISAFSSASKLGYALQVSPLAATSPSQFMSPNLVSLIAPINLHSFGIADYIEEIYKRDDHIILINKADEESIEFLSPLKRSFSEKGINFKEINDVDQIRDLVNLIGNNIIVVGSTNKYTVNSILTALVDLKNELDVNIDLFGHPSWSRGSFDTFNLEVLNAKISTSFYVNSAKGTVRDFQRKYKEQFKIEPTEYAYKGFDTGYFFGYMLAKYGPEYPEHLLEETYAGVQTDYRFEKDSRWGYVNTFVRILEFNGFKYVPVN</sequence>
<evidence type="ECO:0000313" key="3">
    <source>
        <dbReference type="Proteomes" id="UP001580928"/>
    </source>
</evidence>
<dbReference type="EMBL" id="JBBVGT010000002">
    <property type="protein sequence ID" value="MFB5946186.1"/>
    <property type="molecule type" value="Genomic_DNA"/>
</dbReference>
<evidence type="ECO:0008006" key="4">
    <source>
        <dbReference type="Google" id="ProtNLM"/>
    </source>
</evidence>
<gene>
    <name evidence="2" type="ORF">WKR92_10110</name>
</gene>
<accession>A0ABV5CF38</accession>
<dbReference type="Gene3D" id="3.40.50.2300">
    <property type="match status" value="2"/>
</dbReference>
<dbReference type="InterPro" id="IPR028082">
    <property type="entry name" value="Peripla_BP_I"/>
</dbReference>